<reference evidence="1 2" key="1">
    <citation type="submission" date="2021-06" db="EMBL/GenBank/DDBJ databases">
        <title>Caerostris extrusa draft genome.</title>
        <authorList>
            <person name="Kono N."/>
            <person name="Arakawa K."/>
        </authorList>
    </citation>
    <scope>NUCLEOTIDE SEQUENCE [LARGE SCALE GENOMIC DNA]</scope>
</reference>
<organism evidence="1 2">
    <name type="scientific">Caerostris extrusa</name>
    <name type="common">Bark spider</name>
    <name type="synonym">Caerostris bankana</name>
    <dbReference type="NCBI Taxonomy" id="172846"/>
    <lineage>
        <taxon>Eukaryota</taxon>
        <taxon>Metazoa</taxon>
        <taxon>Ecdysozoa</taxon>
        <taxon>Arthropoda</taxon>
        <taxon>Chelicerata</taxon>
        <taxon>Arachnida</taxon>
        <taxon>Araneae</taxon>
        <taxon>Araneomorphae</taxon>
        <taxon>Entelegynae</taxon>
        <taxon>Araneoidea</taxon>
        <taxon>Araneidae</taxon>
        <taxon>Caerostris</taxon>
    </lineage>
</organism>
<sequence>MTIASIKPFFIKQDGSQIYFVIATSHFPLTPQTKFCIFEKFTIVEIGLTVSTLVQSKRPSSYVITRTKLHPYRVLKDTRSDRSTLPLALCTLSRSKPSGPSAQRMP</sequence>
<comment type="caution">
    <text evidence="1">The sequence shown here is derived from an EMBL/GenBank/DDBJ whole genome shotgun (WGS) entry which is preliminary data.</text>
</comment>
<protein>
    <submittedName>
        <fullName evidence="1">Uncharacterized protein</fullName>
    </submittedName>
</protein>
<dbReference type="Proteomes" id="UP001054945">
    <property type="component" value="Unassembled WGS sequence"/>
</dbReference>
<keyword evidence="2" id="KW-1185">Reference proteome</keyword>
<accession>A0AAV4Y8Z8</accession>
<name>A0AAV4Y8Z8_CAEEX</name>
<proteinExistence type="predicted"/>
<evidence type="ECO:0000313" key="2">
    <source>
        <dbReference type="Proteomes" id="UP001054945"/>
    </source>
</evidence>
<evidence type="ECO:0000313" key="1">
    <source>
        <dbReference type="EMBL" id="GIZ03558.1"/>
    </source>
</evidence>
<dbReference type="EMBL" id="BPLR01001619">
    <property type="protein sequence ID" value="GIZ03558.1"/>
    <property type="molecule type" value="Genomic_DNA"/>
</dbReference>
<gene>
    <name evidence="1" type="ORF">CEXT_221721</name>
</gene>
<dbReference type="AlphaFoldDB" id="A0AAV4Y8Z8"/>